<dbReference type="UniPathway" id="UPA00074">
    <property type="reaction ID" value="UER00132"/>
</dbReference>
<keyword evidence="7 12" id="KW-0456">Lyase</keyword>
<keyword evidence="13" id="KW-0175">Coiled coil</keyword>
<dbReference type="PANTHER" id="PTHR43172:SF1">
    <property type="entry name" value="ADENYLOSUCCINATE LYASE"/>
    <property type="match status" value="1"/>
</dbReference>
<proteinExistence type="inferred from homology"/>
<dbReference type="Gene3D" id="1.10.275.10">
    <property type="entry name" value="Fumarase/aspartase (N-terminal domain)"/>
    <property type="match status" value="1"/>
</dbReference>
<evidence type="ECO:0000256" key="13">
    <source>
        <dbReference type="SAM" id="Coils"/>
    </source>
</evidence>
<dbReference type="InterPro" id="IPR022761">
    <property type="entry name" value="Fumarate_lyase_N"/>
</dbReference>
<evidence type="ECO:0000313" key="15">
    <source>
        <dbReference type="EMBL" id="SIS91491.1"/>
    </source>
</evidence>
<keyword evidence="16" id="KW-1185">Reference proteome</keyword>
<evidence type="ECO:0000256" key="8">
    <source>
        <dbReference type="ARBA" id="ARBA00024477"/>
    </source>
</evidence>
<name>A0A1N7MZX9_9RHOB</name>
<dbReference type="GO" id="GO:0004018">
    <property type="term" value="F:N6-(1,2-dicarboxyethyl)AMP AMP-lyase (fumarate-forming) activity"/>
    <property type="evidence" value="ECO:0007669"/>
    <property type="project" value="UniProtKB-UniRule"/>
</dbReference>
<dbReference type="InterPro" id="IPR020557">
    <property type="entry name" value="Fumarate_lyase_CS"/>
</dbReference>
<evidence type="ECO:0000256" key="4">
    <source>
        <dbReference type="ARBA" id="ARBA00012339"/>
    </source>
</evidence>
<evidence type="ECO:0000256" key="12">
    <source>
        <dbReference type="RuleBase" id="RU361172"/>
    </source>
</evidence>
<dbReference type="InterPro" id="IPR008948">
    <property type="entry name" value="L-Aspartase-like"/>
</dbReference>
<organism evidence="15 16">
    <name type="scientific">Roseivivax lentus</name>
    <dbReference type="NCBI Taxonomy" id="633194"/>
    <lineage>
        <taxon>Bacteria</taxon>
        <taxon>Pseudomonadati</taxon>
        <taxon>Pseudomonadota</taxon>
        <taxon>Alphaproteobacteria</taxon>
        <taxon>Rhodobacterales</taxon>
        <taxon>Roseobacteraceae</taxon>
        <taxon>Roseivivax</taxon>
    </lineage>
</organism>
<dbReference type="PRINTS" id="PR00149">
    <property type="entry name" value="FUMRATELYASE"/>
</dbReference>
<evidence type="ECO:0000259" key="14">
    <source>
        <dbReference type="SMART" id="SM00998"/>
    </source>
</evidence>
<dbReference type="SUPFAM" id="SSF48557">
    <property type="entry name" value="L-aspartase-like"/>
    <property type="match status" value="1"/>
</dbReference>
<evidence type="ECO:0000256" key="2">
    <source>
        <dbReference type="ARBA" id="ARBA00004734"/>
    </source>
</evidence>
<reference evidence="16" key="1">
    <citation type="submission" date="2017-01" db="EMBL/GenBank/DDBJ databases">
        <authorList>
            <person name="Varghese N."/>
            <person name="Submissions S."/>
        </authorList>
    </citation>
    <scope>NUCLEOTIDE SEQUENCE [LARGE SCALE GENOMIC DNA]</scope>
    <source>
        <strain evidence="16">DSM 29430</strain>
    </source>
</reference>
<sequence>MIPRYSRPEMVAIWAPETKFRIWYEIEAHACDAQAALGVIPKTNAEAVWKAQDVEFDVARIDEIEAVTKHDVIAFLTHLAEIIGNDEARFVHQGMTSSDVLDTTFNIQLVRAADILIADLEKLLAALKKRALEHKDTVRIGRSHGIHAEPTTMGLTFARFYAEMDRNLTRMKTARAEVATGAISGAVGTFANIDPAVEEHVCAKLSLTPEPISTQVIPRDRHAAFFAAMGVVGSSIENIATEIRHMQRTEVLEAEEFFSAGQKGSSAMPHKRNPVLTENLTGLARLVRMAVIPAMENVALWHERDISHSSVERNIGPDTTVTLDFALARLTSVIENLVVYPETMLANMNKFKGLVMSQRVLLALTQAGVSREDSYRLVQRNAMKVWEQGADFKTELLADPEVTAALTPAEIEEKFDLGYHTKHVDTIFARVFGAA</sequence>
<dbReference type="InterPro" id="IPR019468">
    <property type="entry name" value="AdenyloSucc_lyase_C"/>
</dbReference>
<dbReference type="GO" id="GO:0044208">
    <property type="term" value="P:'de novo' AMP biosynthetic process"/>
    <property type="evidence" value="ECO:0007669"/>
    <property type="project" value="UniProtKB-UniPathway"/>
</dbReference>
<feature type="coiled-coil region" evidence="13">
    <location>
        <begin position="110"/>
        <end position="137"/>
    </location>
</feature>
<evidence type="ECO:0000313" key="16">
    <source>
        <dbReference type="Proteomes" id="UP000186684"/>
    </source>
</evidence>
<comment type="catalytic activity">
    <reaction evidence="10">
        <text>N(6)-(1,2-dicarboxyethyl)-AMP = fumarate + AMP</text>
        <dbReference type="Rhea" id="RHEA:16853"/>
        <dbReference type="ChEBI" id="CHEBI:29806"/>
        <dbReference type="ChEBI" id="CHEBI:57567"/>
        <dbReference type="ChEBI" id="CHEBI:456215"/>
        <dbReference type="EC" id="4.3.2.2"/>
    </reaction>
    <physiologicalReaction direction="left-to-right" evidence="10">
        <dbReference type="Rhea" id="RHEA:16854"/>
    </physiologicalReaction>
</comment>
<gene>
    <name evidence="15" type="ORF">SAMN05421759_10684</name>
</gene>
<comment type="pathway">
    <text evidence="1 12">Purine metabolism; IMP biosynthesis via de novo pathway; 5-amino-1-(5-phospho-D-ribosyl)imidazole-4-carboxamide from 5-amino-1-(5-phospho-D-ribosyl)imidazole-4-carboxylate: step 2/2.</text>
</comment>
<dbReference type="InterPro" id="IPR000362">
    <property type="entry name" value="Fumarate_lyase_fam"/>
</dbReference>
<feature type="domain" description="Adenylosuccinate lyase C-terminal" evidence="14">
    <location>
        <begin position="352"/>
        <end position="432"/>
    </location>
</feature>
<comment type="pathway">
    <text evidence="2 12">Purine metabolism; AMP biosynthesis via de novo pathway; AMP from IMP: step 2/2.</text>
</comment>
<dbReference type="EC" id="4.3.2.2" evidence="4 11"/>
<dbReference type="GO" id="GO:0070626">
    <property type="term" value="F:(S)-2-(5-amino-1-(5-phospho-D-ribosyl)imidazole-4-carboxamido) succinate lyase (fumarate-forming) activity"/>
    <property type="evidence" value="ECO:0007669"/>
    <property type="project" value="TreeGrafter"/>
</dbReference>
<dbReference type="PROSITE" id="PS00163">
    <property type="entry name" value="FUMARATE_LYASES"/>
    <property type="match status" value="1"/>
</dbReference>
<dbReference type="AlphaFoldDB" id="A0A1N7MZX9"/>
<keyword evidence="6 12" id="KW-0658">Purine biosynthesis</keyword>
<dbReference type="GO" id="GO:0006189">
    <property type="term" value="P:'de novo' IMP biosynthetic process"/>
    <property type="evidence" value="ECO:0007669"/>
    <property type="project" value="UniProtKB-UniPathway"/>
</dbReference>
<accession>A0A1N7MZX9</accession>
<dbReference type="SMART" id="SM00998">
    <property type="entry name" value="ADSL_C"/>
    <property type="match status" value="1"/>
</dbReference>
<dbReference type="Gene3D" id="1.10.40.30">
    <property type="entry name" value="Fumarase/aspartase (C-terminal domain)"/>
    <property type="match status" value="1"/>
</dbReference>
<evidence type="ECO:0000256" key="1">
    <source>
        <dbReference type="ARBA" id="ARBA00004706"/>
    </source>
</evidence>
<evidence type="ECO:0000256" key="7">
    <source>
        <dbReference type="ARBA" id="ARBA00023239"/>
    </source>
</evidence>
<dbReference type="Pfam" id="PF10397">
    <property type="entry name" value="ADSL_C"/>
    <property type="match status" value="1"/>
</dbReference>
<dbReference type="GO" id="GO:0005829">
    <property type="term" value="C:cytosol"/>
    <property type="evidence" value="ECO:0007669"/>
    <property type="project" value="TreeGrafter"/>
</dbReference>
<dbReference type="PRINTS" id="PR00145">
    <property type="entry name" value="ARGSUCLYASE"/>
</dbReference>
<dbReference type="UniPathway" id="UPA00075">
    <property type="reaction ID" value="UER00336"/>
</dbReference>
<dbReference type="CDD" id="cd01360">
    <property type="entry name" value="Adenylsuccinate_lyase_1"/>
    <property type="match status" value="1"/>
</dbReference>
<dbReference type="Gene3D" id="1.20.200.10">
    <property type="entry name" value="Fumarase/aspartase (Central domain)"/>
    <property type="match status" value="1"/>
</dbReference>
<evidence type="ECO:0000256" key="6">
    <source>
        <dbReference type="ARBA" id="ARBA00022755"/>
    </source>
</evidence>
<evidence type="ECO:0000256" key="3">
    <source>
        <dbReference type="ARBA" id="ARBA00008273"/>
    </source>
</evidence>
<evidence type="ECO:0000256" key="11">
    <source>
        <dbReference type="NCBIfam" id="TIGR00928"/>
    </source>
</evidence>
<protein>
    <recommendedName>
        <fullName evidence="5 11">Adenylosuccinate lyase</fullName>
        <shortName evidence="12">ASL</shortName>
        <ecNumber evidence="4 11">4.3.2.2</ecNumber>
    </recommendedName>
    <alternativeName>
        <fullName evidence="9 12">Adenylosuccinase</fullName>
    </alternativeName>
</protein>
<dbReference type="NCBIfam" id="TIGR00928">
    <property type="entry name" value="purB"/>
    <property type="match status" value="1"/>
</dbReference>
<evidence type="ECO:0000256" key="10">
    <source>
        <dbReference type="ARBA" id="ARBA00049115"/>
    </source>
</evidence>
<dbReference type="RefSeq" id="WP_076448245.1">
    <property type="nucleotide sequence ID" value="NZ_FTOQ01000006.1"/>
</dbReference>
<dbReference type="PANTHER" id="PTHR43172">
    <property type="entry name" value="ADENYLOSUCCINATE LYASE"/>
    <property type="match status" value="1"/>
</dbReference>
<dbReference type="Proteomes" id="UP000186684">
    <property type="component" value="Unassembled WGS sequence"/>
</dbReference>
<dbReference type="OrthoDB" id="9768878at2"/>
<dbReference type="Pfam" id="PF00206">
    <property type="entry name" value="Lyase_1"/>
    <property type="match status" value="1"/>
</dbReference>
<dbReference type="FunFam" id="1.10.40.30:FF:000007">
    <property type="entry name" value="Adenylosuccinate lyase"/>
    <property type="match status" value="1"/>
</dbReference>
<evidence type="ECO:0000256" key="5">
    <source>
        <dbReference type="ARBA" id="ARBA00017058"/>
    </source>
</evidence>
<dbReference type="STRING" id="633194.SAMN05421759_10684"/>
<dbReference type="InterPro" id="IPR004769">
    <property type="entry name" value="Pur_lyase"/>
</dbReference>
<comment type="similarity">
    <text evidence="3 12">Belongs to the lyase 1 family. Adenylosuccinate lyase subfamily.</text>
</comment>
<dbReference type="InterPro" id="IPR024083">
    <property type="entry name" value="Fumarase/histidase_N"/>
</dbReference>
<evidence type="ECO:0000256" key="9">
    <source>
        <dbReference type="ARBA" id="ARBA00030717"/>
    </source>
</evidence>
<dbReference type="EMBL" id="FTOQ01000006">
    <property type="protein sequence ID" value="SIS91491.1"/>
    <property type="molecule type" value="Genomic_DNA"/>
</dbReference>
<comment type="catalytic activity">
    <reaction evidence="8">
        <text>(2S)-2-[5-amino-1-(5-phospho-beta-D-ribosyl)imidazole-4-carboxamido]succinate = 5-amino-1-(5-phospho-beta-D-ribosyl)imidazole-4-carboxamide + fumarate</text>
        <dbReference type="Rhea" id="RHEA:23920"/>
        <dbReference type="ChEBI" id="CHEBI:29806"/>
        <dbReference type="ChEBI" id="CHEBI:58443"/>
        <dbReference type="ChEBI" id="CHEBI:58475"/>
        <dbReference type="EC" id="4.3.2.2"/>
    </reaction>
    <physiologicalReaction direction="left-to-right" evidence="8">
        <dbReference type="Rhea" id="RHEA:23921"/>
    </physiologicalReaction>
</comment>
<dbReference type="FunFam" id="1.20.200.10:FF:000008">
    <property type="entry name" value="Adenylosuccinate lyase"/>
    <property type="match status" value="1"/>
</dbReference>